<gene>
    <name evidence="1" type="ORF">V2J18_11715</name>
</gene>
<dbReference type="Pfam" id="PF12472">
    <property type="entry name" value="DUF3693"/>
    <property type="match status" value="1"/>
</dbReference>
<comment type="caution">
    <text evidence="1">The sequence shown here is derived from an EMBL/GenBank/DDBJ whole genome shotgun (WGS) entry which is preliminary data.</text>
</comment>
<organism evidence="1 2">
    <name type="scientific">Lysobacter firmicutimachus</name>
    <dbReference type="NCBI Taxonomy" id="1792846"/>
    <lineage>
        <taxon>Bacteria</taxon>
        <taxon>Pseudomonadati</taxon>
        <taxon>Pseudomonadota</taxon>
        <taxon>Gammaproteobacteria</taxon>
        <taxon>Lysobacterales</taxon>
        <taxon>Lysobacteraceae</taxon>
        <taxon>Lysobacter</taxon>
    </lineage>
</organism>
<name>A0ABU8D4M8_9GAMM</name>
<dbReference type="InterPro" id="IPR021096">
    <property type="entry name" value="Vibrio_phage_VSK_Orf152"/>
</dbReference>
<dbReference type="EMBL" id="JBANDL010000002">
    <property type="protein sequence ID" value="MEI2455346.1"/>
    <property type="molecule type" value="Genomic_DNA"/>
</dbReference>
<reference evidence="1 2" key="1">
    <citation type="submission" date="2024-02" db="EMBL/GenBank/DDBJ databases">
        <title>Lysobacter Genome Sequencing and Mining.</title>
        <authorList>
            <person name="Bierman J."/>
            <person name="Walker M.C."/>
        </authorList>
    </citation>
    <scope>NUCLEOTIDE SEQUENCE [LARGE SCALE GENOMIC DNA]</scope>
    <source>
        <strain evidence="1 2">PB6250</strain>
    </source>
</reference>
<dbReference type="RefSeq" id="WP_336131876.1">
    <property type="nucleotide sequence ID" value="NZ_JBANDL010000002.1"/>
</dbReference>
<evidence type="ECO:0000313" key="1">
    <source>
        <dbReference type="EMBL" id="MEI2455346.1"/>
    </source>
</evidence>
<dbReference type="Proteomes" id="UP001387215">
    <property type="component" value="Unassembled WGS sequence"/>
</dbReference>
<proteinExistence type="predicted"/>
<accession>A0ABU8D4M8</accession>
<protein>
    <submittedName>
        <fullName evidence="1">DUF3693 domain-containing protein</fullName>
    </submittedName>
</protein>
<sequence length="137" mass="15135">MDWVAFFEATRVAARVKNFAELAPLLGISDGAISHYRTGKRLPTAWIIADCLRIQGHSSPEKEAAKILKVAAHTSEERAFWRRLSATAAALMLCAMPFSAPTSTINHLASAASEQCILCYQARHHPDFARFTQPPRT</sequence>
<evidence type="ECO:0000313" key="2">
    <source>
        <dbReference type="Proteomes" id="UP001387215"/>
    </source>
</evidence>
<keyword evidence="2" id="KW-1185">Reference proteome</keyword>